<dbReference type="Gene3D" id="3.10.450.50">
    <property type="match status" value="1"/>
</dbReference>
<dbReference type="EMBL" id="FNHU01000005">
    <property type="protein sequence ID" value="SDM64601.1"/>
    <property type="molecule type" value="Genomic_DNA"/>
</dbReference>
<dbReference type="OrthoDB" id="3253739at2"/>
<dbReference type="Proteomes" id="UP000198541">
    <property type="component" value="Unassembled WGS sequence"/>
</dbReference>
<accession>A0A1G9UXA7</accession>
<sequence length="118" mass="13818">MEAASSRELERLLRQFFAVENARDWRTYAGFLHPQVEWSLIDVGRERRVVGREAYLQAIRSAYDGAATKFRCVETMVDHRRGRIAAVLVDELGERSLEVFDVEDGLIRREWEFFLGRP</sequence>
<evidence type="ECO:0000313" key="1">
    <source>
        <dbReference type="EMBL" id="SDM64601.1"/>
    </source>
</evidence>
<proteinExistence type="predicted"/>
<gene>
    <name evidence="1" type="ORF">SAMN04487766_1054</name>
    <name evidence="2" type="ORF">SAMN05216355_1352</name>
</gene>
<dbReference type="InterPro" id="IPR032710">
    <property type="entry name" value="NTF2-like_dom_sf"/>
</dbReference>
<evidence type="ECO:0000313" key="3">
    <source>
        <dbReference type="Proteomes" id="UP000198541"/>
    </source>
</evidence>
<dbReference type="STRING" id="332524.SAMN04487766_1054"/>
<evidence type="ECO:0000313" key="4">
    <source>
        <dbReference type="Proteomes" id="UP000199671"/>
    </source>
</evidence>
<dbReference type="Proteomes" id="UP000199671">
    <property type="component" value="Unassembled WGS sequence"/>
</dbReference>
<dbReference type="AlphaFoldDB" id="A0A1G9UXA7"/>
<protein>
    <recommendedName>
        <fullName evidence="5">SnoaL-like domain-containing protein</fullName>
    </recommendedName>
</protein>
<evidence type="ECO:0008006" key="5">
    <source>
        <dbReference type="Google" id="ProtNLM"/>
    </source>
</evidence>
<evidence type="ECO:0000313" key="2">
    <source>
        <dbReference type="EMBL" id="SDN95711.1"/>
    </source>
</evidence>
<dbReference type="EMBL" id="FNIM01000035">
    <property type="protein sequence ID" value="SDN95711.1"/>
    <property type="molecule type" value="Genomic_DNA"/>
</dbReference>
<keyword evidence="3" id="KW-1185">Reference proteome</keyword>
<organism evidence="1 4">
    <name type="scientific">Actinomyces ruminicola</name>
    <dbReference type="NCBI Taxonomy" id="332524"/>
    <lineage>
        <taxon>Bacteria</taxon>
        <taxon>Bacillati</taxon>
        <taxon>Actinomycetota</taxon>
        <taxon>Actinomycetes</taxon>
        <taxon>Actinomycetales</taxon>
        <taxon>Actinomycetaceae</taxon>
        <taxon>Actinomyces</taxon>
    </lineage>
</organism>
<reference evidence="3" key="1">
    <citation type="submission" date="2016-10" db="EMBL/GenBank/DDBJ databases">
        <authorList>
            <person name="Varghese N."/>
            <person name="Submissions S."/>
        </authorList>
    </citation>
    <scope>NUCLEOTIDE SEQUENCE [LARGE SCALE GENOMIC DNA]</scope>
    <source>
        <strain evidence="3">DSM 27982</strain>
    </source>
</reference>
<name>A0A1G9UXA7_9ACTO</name>
<dbReference type="SUPFAM" id="SSF54427">
    <property type="entry name" value="NTF2-like"/>
    <property type="match status" value="1"/>
</dbReference>
<reference evidence="1 4" key="2">
    <citation type="submission" date="2016-10" db="EMBL/GenBank/DDBJ databases">
        <authorList>
            <person name="de Groot N.N."/>
        </authorList>
    </citation>
    <scope>NUCLEOTIDE SEQUENCE [LARGE SCALE GENOMIC DNA]</scope>
    <source>
        <strain evidence="2">DSM 27982</strain>
        <strain evidence="1 4">KPR-7B</strain>
    </source>
</reference>
<dbReference type="RefSeq" id="WP_092538246.1">
    <property type="nucleotide sequence ID" value="NZ_FNHU01000005.1"/>
</dbReference>